<dbReference type="STRING" id="94869.SAMN04488529_11518"/>
<proteinExistence type="predicted"/>
<evidence type="ECO:0000313" key="4">
    <source>
        <dbReference type="EMBL" id="SDP75211.1"/>
    </source>
</evidence>
<dbReference type="GO" id="GO:0003700">
    <property type="term" value="F:DNA-binding transcription factor activity"/>
    <property type="evidence" value="ECO:0007669"/>
    <property type="project" value="InterPro"/>
</dbReference>
<reference evidence="4 5" key="1">
    <citation type="submission" date="2016-10" db="EMBL/GenBank/DDBJ databases">
        <authorList>
            <person name="de Groot N.N."/>
        </authorList>
    </citation>
    <scope>NUCLEOTIDE SEQUENCE [LARGE SCALE GENOMIC DNA]</scope>
    <source>
        <strain evidence="4 5">DSM 12272</strain>
    </source>
</reference>
<dbReference type="EMBL" id="FNJM01000015">
    <property type="protein sequence ID" value="SDP75211.1"/>
    <property type="molecule type" value="Genomic_DNA"/>
</dbReference>
<dbReference type="AlphaFoldDB" id="A0A1H0VA01"/>
<dbReference type="PANTHER" id="PTHR30204">
    <property type="entry name" value="REDOX-CYCLING DRUG-SENSING TRANSCRIPTIONAL ACTIVATOR SOXR"/>
    <property type="match status" value="1"/>
</dbReference>
<evidence type="ECO:0000256" key="1">
    <source>
        <dbReference type="ARBA" id="ARBA00023125"/>
    </source>
</evidence>
<evidence type="ECO:0000313" key="3">
    <source>
        <dbReference type="EMBL" id="MBB6714583.1"/>
    </source>
</evidence>
<reference evidence="3 6" key="2">
    <citation type="submission" date="2020-08" db="EMBL/GenBank/DDBJ databases">
        <title>Clostridia isolated from Swiss meat.</title>
        <authorList>
            <person name="Wambui J."/>
            <person name="Stevens M.J.A."/>
            <person name="Stephan R."/>
        </authorList>
    </citation>
    <scope>NUCLEOTIDE SEQUENCE [LARGE SCALE GENOMIC DNA]</scope>
    <source>
        <strain evidence="3 6">CM001</strain>
    </source>
</reference>
<protein>
    <submittedName>
        <fullName evidence="4">DNA-binding transcriptional regulator, MerR family</fullName>
    </submittedName>
    <submittedName>
        <fullName evidence="3">MerR family transcriptional regulator</fullName>
    </submittedName>
</protein>
<dbReference type="InterPro" id="IPR047057">
    <property type="entry name" value="MerR_fam"/>
</dbReference>
<dbReference type="OrthoDB" id="9773308at2"/>
<dbReference type="InterPro" id="IPR010499">
    <property type="entry name" value="AraC_E-bd"/>
</dbReference>
<dbReference type="Gene3D" id="3.20.80.10">
    <property type="entry name" value="Regulatory factor, effector binding domain"/>
    <property type="match status" value="1"/>
</dbReference>
<name>A0A1H0VA01_9CLOT</name>
<keyword evidence="1 4" id="KW-0238">DNA-binding</keyword>
<evidence type="ECO:0000313" key="5">
    <source>
        <dbReference type="Proteomes" id="UP000198597"/>
    </source>
</evidence>
<dbReference type="InterPro" id="IPR009061">
    <property type="entry name" value="DNA-bd_dom_put_sf"/>
</dbReference>
<dbReference type="PROSITE" id="PS50937">
    <property type="entry name" value="HTH_MERR_2"/>
    <property type="match status" value="1"/>
</dbReference>
<dbReference type="PANTHER" id="PTHR30204:SF97">
    <property type="entry name" value="MERR FAMILY REGULATORY PROTEIN"/>
    <property type="match status" value="1"/>
</dbReference>
<sequence length="266" mass="31073">MYKIGEFSKITNLSVKTLRYYDEEKILLPSFRDDENGYRYYNEEDFQKAKLLVLLRELDFSISEIKDVLSICNNSEDLSYVFEEKKEMIKKKIFQQEELLKKLNLYTEYNLMEECHMDYKVEIKSMPEIMVASIRYKGRYCDVGNYIKSIYKTIKGKASGTPFNLYHDGEYKEIADIEVCVPIKKYIETSTVDIKKLPSIKGISTIHYGKYEQLNNAYKALFDYASKNNINCIGPARETYLKGPGMIFKGNPSKYVTEIIISIGEM</sequence>
<dbReference type="InterPro" id="IPR011256">
    <property type="entry name" value="Reg_factor_effector_dom_sf"/>
</dbReference>
<dbReference type="RefSeq" id="WP_089972274.1">
    <property type="nucleotide sequence ID" value="NZ_FNJM01000015.1"/>
</dbReference>
<accession>A0A1H0VA01</accession>
<dbReference type="Proteomes" id="UP000198597">
    <property type="component" value="Unassembled WGS sequence"/>
</dbReference>
<dbReference type="Proteomes" id="UP000585258">
    <property type="component" value="Unassembled WGS sequence"/>
</dbReference>
<keyword evidence="5" id="KW-1185">Reference proteome</keyword>
<feature type="domain" description="HTH merR-type" evidence="2">
    <location>
        <begin position="1"/>
        <end position="71"/>
    </location>
</feature>
<dbReference type="SMART" id="SM00871">
    <property type="entry name" value="AraC_E_bind"/>
    <property type="match status" value="1"/>
</dbReference>
<dbReference type="SUPFAM" id="SSF55136">
    <property type="entry name" value="Probable bacterial effector-binding domain"/>
    <property type="match status" value="1"/>
</dbReference>
<dbReference type="SUPFAM" id="SSF46955">
    <property type="entry name" value="Putative DNA-binding domain"/>
    <property type="match status" value="1"/>
</dbReference>
<gene>
    <name evidence="3" type="ORF">H7E68_07550</name>
    <name evidence="4" type="ORF">SAMN04488529_11518</name>
</gene>
<dbReference type="EMBL" id="JACKWY010000003">
    <property type="protein sequence ID" value="MBB6714583.1"/>
    <property type="molecule type" value="Genomic_DNA"/>
</dbReference>
<dbReference type="Pfam" id="PF06445">
    <property type="entry name" value="GyrI-like"/>
    <property type="match status" value="1"/>
</dbReference>
<dbReference type="Gene3D" id="1.10.1660.10">
    <property type="match status" value="1"/>
</dbReference>
<evidence type="ECO:0000313" key="6">
    <source>
        <dbReference type="Proteomes" id="UP000585258"/>
    </source>
</evidence>
<dbReference type="InterPro" id="IPR029442">
    <property type="entry name" value="GyrI-like"/>
</dbReference>
<dbReference type="GO" id="GO:0003677">
    <property type="term" value="F:DNA binding"/>
    <property type="evidence" value="ECO:0007669"/>
    <property type="project" value="UniProtKB-KW"/>
</dbReference>
<dbReference type="SMART" id="SM00422">
    <property type="entry name" value="HTH_MERR"/>
    <property type="match status" value="1"/>
</dbReference>
<dbReference type="InterPro" id="IPR000551">
    <property type="entry name" value="MerR-type_HTH_dom"/>
</dbReference>
<evidence type="ECO:0000259" key="2">
    <source>
        <dbReference type="PROSITE" id="PS50937"/>
    </source>
</evidence>
<dbReference type="Pfam" id="PF13411">
    <property type="entry name" value="MerR_1"/>
    <property type="match status" value="1"/>
</dbReference>
<organism evidence="4 5">
    <name type="scientific">Clostridium gasigenes</name>
    <dbReference type="NCBI Taxonomy" id="94869"/>
    <lineage>
        <taxon>Bacteria</taxon>
        <taxon>Bacillati</taxon>
        <taxon>Bacillota</taxon>
        <taxon>Clostridia</taxon>
        <taxon>Eubacteriales</taxon>
        <taxon>Clostridiaceae</taxon>
        <taxon>Clostridium</taxon>
    </lineage>
</organism>